<evidence type="ECO:0000313" key="7">
    <source>
        <dbReference type="Proteomes" id="UP000002586"/>
    </source>
</evidence>
<dbReference type="OrthoDB" id="8687748at2"/>
<feature type="compositionally biased region" description="Low complexity" evidence="5">
    <location>
        <begin position="374"/>
        <end position="389"/>
    </location>
</feature>
<dbReference type="Pfam" id="PF09712">
    <property type="entry name" value="PHA_synth_III_E"/>
    <property type="match status" value="1"/>
</dbReference>
<keyword evidence="4" id="KW-0175">Coiled coil</keyword>
<gene>
    <name evidence="6" type="ordered locus">Mmc1_1169</name>
</gene>
<dbReference type="Proteomes" id="UP000002586">
    <property type="component" value="Chromosome"/>
</dbReference>
<keyword evidence="3" id="KW-0583">PHB biosynthesis</keyword>
<dbReference type="AlphaFoldDB" id="A0L6T7"/>
<evidence type="ECO:0000256" key="3">
    <source>
        <dbReference type="ARBA" id="ARBA00022752"/>
    </source>
</evidence>
<dbReference type="EMBL" id="CP000471">
    <property type="protein sequence ID" value="ABK43680.1"/>
    <property type="molecule type" value="Genomic_DNA"/>
</dbReference>
<name>A0L6T7_MAGMM</name>
<evidence type="ECO:0000256" key="5">
    <source>
        <dbReference type="SAM" id="MobiDB-lite"/>
    </source>
</evidence>
<feature type="coiled-coil region" evidence="4">
    <location>
        <begin position="315"/>
        <end position="366"/>
    </location>
</feature>
<dbReference type="STRING" id="156889.Mmc1_1169"/>
<reference evidence="6 7" key="2">
    <citation type="journal article" date="2012" name="Int. J. Syst. Evol. Microbiol.">
        <title>Magnetococcus marinus gen. nov., sp. nov., a marine, magnetotactic bacterium that represents a novel lineage (Magnetococcaceae fam. nov.; Magnetococcales ord. nov.) at the base of the Alphaproteobacteria.</title>
        <authorList>
            <person name="Bazylinski D.A."/>
            <person name="Williams T.J."/>
            <person name="Lefevre C.T."/>
            <person name="Berg R.J."/>
            <person name="Zhang C.L."/>
            <person name="Bowser S.S."/>
            <person name="Dean A.J."/>
            <person name="Beveridge T.J."/>
        </authorList>
    </citation>
    <scope>NUCLEOTIDE SEQUENCE [LARGE SCALE GENOMIC DNA]</scope>
    <source>
        <strain evidence="7">ATCC BAA-1437 / JCM 17883 / MC-1</strain>
    </source>
</reference>
<comment type="pathway">
    <text evidence="1">Biopolymer metabolism; poly-(R)-3-hydroxybutanoate biosynthesis.</text>
</comment>
<dbReference type="HOGENOM" id="CLU_056549_0_0_5"/>
<dbReference type="NCBIfam" id="TIGR01834">
    <property type="entry name" value="PHA_synth_III_E"/>
    <property type="match status" value="1"/>
</dbReference>
<keyword evidence="7" id="KW-1185">Reference proteome</keyword>
<dbReference type="eggNOG" id="ENOG502Z9Y0">
    <property type="taxonomic scope" value="Bacteria"/>
</dbReference>
<feature type="region of interest" description="Disordered" evidence="5">
    <location>
        <begin position="374"/>
        <end position="402"/>
    </location>
</feature>
<dbReference type="KEGG" id="mgm:Mmc1_1169"/>
<dbReference type="UniPathway" id="UPA00917"/>
<sequence>MSDNAQAFNGWMHGWSEMQKQTWDTWSKTAWDMLSKGGTPQQAANPMRFWQESMKPWMSMMGGEPVQQMPWLVQALSGQSDAFMKFSEQFTQAFSNQAGATSGPTQGWAAQVEQAIANLKKMFDPQAFLGDTPSAAAMWGMPMEGFQQFFSALNLNPAGGLGGFNAQAMGTPQQAMRSQIEKFLSMPALGYHREAQEQQQQGVRYWMEYQQAFFDYLVLMSQVGSKSLDELRNLLLDEPEKLNVSTLKALYDLWVKCAEEAYGEVTASEEHALIHAKLINAMMQLKQHQQQVSAGLYKSLNLPDRQELERAHMGVQQLKRKSFELADQLADLQKENQRMQQQLSELSTLRDQMDAMALELAALKAASAGAVAATAAPGAKPKPAAVVKKATTKRSSSQQGES</sequence>
<accession>A0L6T7</accession>
<evidence type="ECO:0000256" key="1">
    <source>
        <dbReference type="ARBA" id="ARBA00004683"/>
    </source>
</evidence>
<evidence type="ECO:0000256" key="2">
    <source>
        <dbReference type="ARBA" id="ARBA00019066"/>
    </source>
</evidence>
<proteinExistence type="predicted"/>
<dbReference type="GO" id="GO:0042619">
    <property type="term" value="P:poly-hydroxybutyrate biosynthetic process"/>
    <property type="evidence" value="ECO:0007669"/>
    <property type="project" value="UniProtKB-KW"/>
</dbReference>
<evidence type="ECO:0000313" key="6">
    <source>
        <dbReference type="EMBL" id="ABK43680.1"/>
    </source>
</evidence>
<evidence type="ECO:0000256" key="4">
    <source>
        <dbReference type="SAM" id="Coils"/>
    </source>
</evidence>
<dbReference type="RefSeq" id="WP_011712835.1">
    <property type="nucleotide sequence ID" value="NC_008576.1"/>
</dbReference>
<dbReference type="InterPro" id="IPR010123">
    <property type="entry name" value="PHA_synth_III_E"/>
</dbReference>
<reference evidence="7" key="1">
    <citation type="journal article" date="2009" name="Appl. Environ. Microbiol.">
        <title>Complete genome sequence of the chemolithoautotrophic marine magnetotactic coccus strain MC-1.</title>
        <authorList>
            <person name="Schubbe S."/>
            <person name="Williams T.J."/>
            <person name="Xie G."/>
            <person name="Kiss H.E."/>
            <person name="Brettin T.S."/>
            <person name="Martinez D."/>
            <person name="Ross C.A."/>
            <person name="Schuler D."/>
            <person name="Cox B.L."/>
            <person name="Nealson K.H."/>
            <person name="Bazylinski D.A."/>
        </authorList>
    </citation>
    <scope>NUCLEOTIDE SEQUENCE [LARGE SCALE GENOMIC DNA]</scope>
    <source>
        <strain evidence="7">ATCC BAA-1437 / JCM 17883 / MC-1</strain>
    </source>
</reference>
<protein>
    <recommendedName>
        <fullName evidence="2">Poly(3-hydroxyalkanoate) polymerase subunit PhaE</fullName>
    </recommendedName>
</protein>
<organism evidence="6 7">
    <name type="scientific">Magnetococcus marinus (strain ATCC BAA-1437 / JCM 17883 / MC-1)</name>
    <dbReference type="NCBI Taxonomy" id="156889"/>
    <lineage>
        <taxon>Bacteria</taxon>
        <taxon>Pseudomonadati</taxon>
        <taxon>Pseudomonadota</taxon>
        <taxon>Magnetococcia</taxon>
        <taxon>Magnetococcales</taxon>
        <taxon>Magnetococcaceae</taxon>
        <taxon>Magnetococcus</taxon>
    </lineage>
</organism>